<protein>
    <submittedName>
        <fullName evidence="2">Uncharacterized protein</fullName>
    </submittedName>
</protein>
<evidence type="ECO:0000313" key="3">
    <source>
        <dbReference type="Proteomes" id="UP000245252"/>
    </source>
</evidence>
<reference evidence="2 3" key="1">
    <citation type="submission" date="2018-05" db="EMBL/GenBank/DDBJ databases">
        <title>The draft genome of strain NS-104.</title>
        <authorList>
            <person name="Hang P."/>
            <person name="Jiang J."/>
        </authorList>
    </citation>
    <scope>NUCLEOTIDE SEQUENCE [LARGE SCALE GENOMIC DNA]</scope>
    <source>
        <strain evidence="2 3">NS-104</strain>
    </source>
</reference>
<evidence type="ECO:0000256" key="1">
    <source>
        <dbReference type="SAM" id="SignalP"/>
    </source>
</evidence>
<keyword evidence="1" id="KW-0732">Signal</keyword>
<dbReference type="EMBL" id="QFBC01000002">
    <property type="protein sequence ID" value="PWE57030.1"/>
    <property type="molecule type" value="Genomic_DNA"/>
</dbReference>
<dbReference type="OrthoDB" id="8420201at2"/>
<keyword evidence="3" id="KW-1185">Reference proteome</keyword>
<name>A0A2U2DUQ2_9HYPH</name>
<organism evidence="2 3">
    <name type="scientific">Metarhizobium album</name>
    <dbReference type="NCBI Taxonomy" id="2182425"/>
    <lineage>
        <taxon>Bacteria</taxon>
        <taxon>Pseudomonadati</taxon>
        <taxon>Pseudomonadota</taxon>
        <taxon>Alphaproteobacteria</taxon>
        <taxon>Hyphomicrobiales</taxon>
        <taxon>Rhizobiaceae</taxon>
        <taxon>Metarhizobium</taxon>
    </lineage>
</organism>
<feature type="signal peptide" evidence="1">
    <location>
        <begin position="1"/>
        <end position="23"/>
    </location>
</feature>
<accession>A0A2U2DUQ2</accession>
<gene>
    <name evidence="2" type="ORF">DEM27_05130</name>
</gene>
<comment type="caution">
    <text evidence="2">The sequence shown here is derived from an EMBL/GenBank/DDBJ whole genome shotgun (WGS) entry which is preliminary data.</text>
</comment>
<evidence type="ECO:0000313" key="2">
    <source>
        <dbReference type="EMBL" id="PWE57030.1"/>
    </source>
</evidence>
<dbReference type="AlphaFoldDB" id="A0A2U2DUQ2"/>
<proteinExistence type="predicted"/>
<sequence length="126" mass="13300">MSAARFFLAAAMLFALSPAVAFAAEAPLDASYGNKDGCLYANTGETNGSDNFFLLDKEAITTAASYCEFKTIDSKTADGFDATVTCQEEGSDDSTDLKVKIGKVGKDGYKIDLPDGASWGPLKKCK</sequence>
<dbReference type="RefSeq" id="WP_109457134.1">
    <property type="nucleotide sequence ID" value="NZ_QFBC01000002.1"/>
</dbReference>
<dbReference type="Proteomes" id="UP000245252">
    <property type="component" value="Unassembled WGS sequence"/>
</dbReference>
<feature type="chain" id="PRO_5015544568" evidence="1">
    <location>
        <begin position="24"/>
        <end position="126"/>
    </location>
</feature>